<evidence type="ECO:0000313" key="4">
    <source>
        <dbReference type="Proteomes" id="UP000184513"/>
    </source>
</evidence>
<dbReference type="Gene3D" id="3.30.70.100">
    <property type="match status" value="1"/>
</dbReference>
<dbReference type="RefSeq" id="WP_073098044.1">
    <property type="nucleotide sequence ID" value="NZ_FRCY01000022.1"/>
</dbReference>
<reference evidence="3 4" key="1">
    <citation type="submission" date="2016-11" db="EMBL/GenBank/DDBJ databases">
        <authorList>
            <person name="Jaros S."/>
            <person name="Januszkiewicz K."/>
            <person name="Wedrychowicz H."/>
        </authorList>
    </citation>
    <scope>NUCLEOTIDE SEQUENCE [LARGE SCALE GENOMIC DNA]</scope>
    <source>
        <strain evidence="3 4">CGMCC 1.6102</strain>
    </source>
</reference>
<dbReference type="Pfam" id="PF07876">
    <property type="entry name" value="Dabb"/>
    <property type="match status" value="1"/>
</dbReference>
<dbReference type="InterPro" id="IPR044662">
    <property type="entry name" value="HS1/DABB1-like"/>
</dbReference>
<comment type="subunit">
    <text evidence="1">Homodimer.</text>
</comment>
<name>A0A1M7QRV7_9BACT</name>
<sequence>MYKFFSIVLLSMLAIACQSGNKSEEIVETETVEMEQNVNDEPMLRHVVLLSFKEESTEEDIKKVENAFIALKDKIPQIKDFEWGTNNSPEGLNKGLTHCFLVTFGSEADREVYLPHPEHQAFVEVLSPHMKDVTVVDYWAK</sequence>
<dbReference type="SUPFAM" id="SSF54909">
    <property type="entry name" value="Dimeric alpha+beta barrel"/>
    <property type="match status" value="1"/>
</dbReference>
<dbReference type="OrthoDB" id="9816070at2"/>
<dbReference type="AlphaFoldDB" id="A0A1M7QRV7"/>
<evidence type="ECO:0000259" key="2">
    <source>
        <dbReference type="PROSITE" id="PS51502"/>
    </source>
</evidence>
<dbReference type="EMBL" id="FRCY01000022">
    <property type="protein sequence ID" value="SHN34105.1"/>
    <property type="molecule type" value="Genomic_DNA"/>
</dbReference>
<dbReference type="STRING" id="388280.SAMN04488057_12244"/>
<dbReference type="SMART" id="SM00886">
    <property type="entry name" value="Dabb"/>
    <property type="match status" value="1"/>
</dbReference>
<dbReference type="PROSITE" id="PS51502">
    <property type="entry name" value="S_R_A_B_BARREL"/>
    <property type="match status" value="1"/>
</dbReference>
<dbReference type="PROSITE" id="PS51257">
    <property type="entry name" value="PROKAR_LIPOPROTEIN"/>
    <property type="match status" value="1"/>
</dbReference>
<dbReference type="Proteomes" id="UP000184513">
    <property type="component" value="Unassembled WGS sequence"/>
</dbReference>
<organism evidence="3 4">
    <name type="scientific">Cyclobacterium lianum</name>
    <dbReference type="NCBI Taxonomy" id="388280"/>
    <lineage>
        <taxon>Bacteria</taxon>
        <taxon>Pseudomonadati</taxon>
        <taxon>Bacteroidota</taxon>
        <taxon>Cytophagia</taxon>
        <taxon>Cytophagales</taxon>
        <taxon>Cyclobacteriaceae</taxon>
        <taxon>Cyclobacterium</taxon>
    </lineage>
</organism>
<proteinExistence type="predicted"/>
<evidence type="ECO:0000256" key="1">
    <source>
        <dbReference type="ARBA" id="ARBA00011738"/>
    </source>
</evidence>
<dbReference type="PANTHER" id="PTHR33178">
    <property type="match status" value="1"/>
</dbReference>
<keyword evidence="4" id="KW-1185">Reference proteome</keyword>
<protein>
    <submittedName>
        <fullName evidence="3">Stress responsive A/B Barrel Domain</fullName>
    </submittedName>
</protein>
<dbReference type="PANTHER" id="PTHR33178:SF10">
    <property type="entry name" value="STRESS-RESPONSE A_B BARREL DOMAIN-CONTAINING PROTEIN"/>
    <property type="match status" value="1"/>
</dbReference>
<accession>A0A1M7QRV7</accession>
<dbReference type="InterPro" id="IPR013097">
    <property type="entry name" value="Dabb"/>
</dbReference>
<feature type="domain" description="Stress-response A/B barrel" evidence="2">
    <location>
        <begin position="44"/>
        <end position="138"/>
    </location>
</feature>
<gene>
    <name evidence="3" type="ORF">SAMN04488057_12244</name>
</gene>
<dbReference type="InterPro" id="IPR011008">
    <property type="entry name" value="Dimeric_a/b-barrel"/>
</dbReference>
<evidence type="ECO:0000313" key="3">
    <source>
        <dbReference type="EMBL" id="SHN34105.1"/>
    </source>
</evidence>